<feature type="domain" description="Cytochrome c" evidence="11">
    <location>
        <begin position="116"/>
        <end position="207"/>
    </location>
</feature>
<feature type="domain" description="Cytochrome c" evidence="11">
    <location>
        <begin position="27"/>
        <end position="105"/>
    </location>
</feature>
<dbReference type="InterPro" id="IPR036909">
    <property type="entry name" value="Cyt_c-like_dom_sf"/>
</dbReference>
<dbReference type="PANTHER" id="PTHR33751:SF9">
    <property type="entry name" value="CYTOCHROME C4"/>
    <property type="match status" value="1"/>
</dbReference>
<dbReference type="PIRSF" id="PIRSF000005">
    <property type="entry name" value="Cytochrome_c4"/>
    <property type="match status" value="1"/>
</dbReference>
<feature type="chain" id="PRO_5004913288" evidence="10">
    <location>
        <begin position="23"/>
        <end position="209"/>
    </location>
</feature>
<keyword evidence="5" id="KW-0574">Periplasm</keyword>
<reference evidence="12 13" key="1">
    <citation type="journal article" date="2014" name="J Genomics">
        <title>Draft Genome Sequence of the Extremely Halophilic Phototrophic Purple Sulfur Bacterium Halorhodospira halochloris.</title>
        <authorList>
            <person name="Singh K.S."/>
            <person name="Kirksey J."/>
            <person name="Hoff W.D."/>
            <person name="Deole R."/>
        </authorList>
    </citation>
    <scope>NUCLEOTIDE SEQUENCE [LARGE SCALE GENOMIC DNA]</scope>
    <source>
        <strain evidence="12 13">A</strain>
    </source>
</reference>
<organism evidence="12 13">
    <name type="scientific">Ectothiorhodospira haloalkaliphila</name>
    <dbReference type="NCBI Taxonomy" id="421628"/>
    <lineage>
        <taxon>Bacteria</taxon>
        <taxon>Pseudomonadati</taxon>
        <taxon>Pseudomonadota</taxon>
        <taxon>Gammaproteobacteria</taxon>
        <taxon>Chromatiales</taxon>
        <taxon>Ectothiorhodospiraceae</taxon>
        <taxon>Ectothiorhodospira</taxon>
    </lineage>
</organism>
<dbReference type="InterPro" id="IPR050597">
    <property type="entry name" value="Cytochrome_c_Oxidase_Subunit"/>
</dbReference>
<dbReference type="KEGG" id="hhc:M911_00545"/>
<keyword evidence="13" id="KW-1185">Reference proteome</keyword>
<comment type="PTM">
    <text evidence="8">Binds 2 heme c groups covalently per subunit.</text>
</comment>
<accession>W8KQU2</accession>
<comment type="subcellular location">
    <subcellularLocation>
        <location evidence="1">Periplasm</location>
    </subcellularLocation>
</comment>
<dbReference type="GO" id="GO:0042597">
    <property type="term" value="C:periplasmic space"/>
    <property type="evidence" value="ECO:0007669"/>
    <property type="project" value="UniProtKB-SubCell"/>
</dbReference>
<dbReference type="InterPro" id="IPR009056">
    <property type="entry name" value="Cyt_c-like_dom"/>
</dbReference>
<sequence length="209" mass="22420">MKKFVVIAAATLGMSLSASLHADTERGDPERGQAISTPCIACHQADGNSVNPAWPKIAGKDKAYLFKQLMDYKAGDRSHALMNPQVAQLDEQDMRDLAAFYSTQEASPGRTSADDETLALGKQIYFGGNISEGVAACVACHGPGGKGNPAAVFPKVAAQHGAYSLDQLNQFSKGQRHNDPGRMMRIVASRMSEEEMKAVSEYMATLDPK</sequence>
<keyword evidence="2" id="KW-0813">Transport</keyword>
<evidence type="ECO:0000256" key="1">
    <source>
        <dbReference type="ARBA" id="ARBA00004418"/>
    </source>
</evidence>
<feature type="binding site" description="axial binding residue" evidence="9">
    <location>
        <position position="184"/>
    </location>
    <ligand>
        <name>heme c</name>
        <dbReference type="ChEBI" id="CHEBI:61717"/>
        <label>2</label>
    </ligand>
    <ligandPart>
        <name>Fe</name>
        <dbReference type="ChEBI" id="CHEBI:18248"/>
    </ligandPart>
</feature>
<evidence type="ECO:0000256" key="10">
    <source>
        <dbReference type="SAM" id="SignalP"/>
    </source>
</evidence>
<dbReference type="Pfam" id="PF00034">
    <property type="entry name" value="Cytochrom_C"/>
    <property type="match status" value="2"/>
</dbReference>
<feature type="signal peptide" evidence="10">
    <location>
        <begin position="1"/>
        <end position="22"/>
    </location>
</feature>
<evidence type="ECO:0000256" key="9">
    <source>
        <dbReference type="PIRSR" id="PIRSR000005-2"/>
    </source>
</evidence>
<keyword evidence="7 9" id="KW-0408">Iron</keyword>
<dbReference type="RefSeq" id="WP_025280241.1">
    <property type="nucleotide sequence ID" value="NZ_CP007268.1"/>
</dbReference>
<evidence type="ECO:0000256" key="8">
    <source>
        <dbReference type="PIRSR" id="PIRSR000005-1"/>
    </source>
</evidence>
<proteinExistence type="predicted"/>
<evidence type="ECO:0000313" key="12">
    <source>
        <dbReference type="EMBL" id="AHK77936.1"/>
    </source>
</evidence>
<evidence type="ECO:0000259" key="11">
    <source>
        <dbReference type="PROSITE" id="PS51007"/>
    </source>
</evidence>
<dbReference type="HOGENOM" id="CLU_076280_2_1_6"/>
<keyword evidence="4 9" id="KW-0479">Metal-binding</keyword>
<dbReference type="PANTHER" id="PTHR33751">
    <property type="entry name" value="CBB3-TYPE CYTOCHROME C OXIDASE SUBUNIT FIXP"/>
    <property type="match status" value="1"/>
</dbReference>
<feature type="binding site" description="covalent" evidence="8">
    <location>
        <position position="42"/>
    </location>
    <ligand>
        <name>heme c</name>
        <dbReference type="ChEBI" id="CHEBI:61717"/>
        <label>1</label>
    </ligand>
</feature>
<name>W8KQU2_9GAMM</name>
<evidence type="ECO:0000256" key="7">
    <source>
        <dbReference type="ARBA" id="ARBA00023004"/>
    </source>
</evidence>
<feature type="binding site" description="axial binding residue" evidence="9">
    <location>
        <position position="141"/>
    </location>
    <ligand>
        <name>heme c</name>
        <dbReference type="ChEBI" id="CHEBI:61717"/>
        <label>2</label>
    </ligand>
    <ligandPart>
        <name>Fe</name>
        <dbReference type="ChEBI" id="CHEBI:18248"/>
    </ligandPart>
</feature>
<feature type="binding site" description="axial binding residue" evidence="9">
    <location>
        <position position="43"/>
    </location>
    <ligand>
        <name>heme c</name>
        <dbReference type="ChEBI" id="CHEBI:61717"/>
        <label>1</label>
    </ligand>
    <ligandPart>
        <name>Fe</name>
        <dbReference type="ChEBI" id="CHEBI:18248"/>
    </ligandPart>
</feature>
<evidence type="ECO:0000256" key="2">
    <source>
        <dbReference type="ARBA" id="ARBA00022448"/>
    </source>
</evidence>
<protein>
    <submittedName>
        <fullName evidence="12">Cytochrome C</fullName>
    </submittedName>
</protein>
<dbReference type="AlphaFoldDB" id="W8KQU2"/>
<feature type="binding site" description="covalent" evidence="8">
    <location>
        <position position="140"/>
    </location>
    <ligand>
        <name>heme c</name>
        <dbReference type="ChEBI" id="CHEBI:61717"/>
        <label>2</label>
    </ligand>
</feature>
<evidence type="ECO:0000256" key="6">
    <source>
        <dbReference type="ARBA" id="ARBA00022982"/>
    </source>
</evidence>
<evidence type="ECO:0000313" key="13">
    <source>
        <dbReference type="Proteomes" id="UP000019442"/>
    </source>
</evidence>
<dbReference type="Gene3D" id="1.10.760.10">
    <property type="entry name" value="Cytochrome c-like domain"/>
    <property type="match status" value="2"/>
</dbReference>
<evidence type="ECO:0000256" key="5">
    <source>
        <dbReference type="ARBA" id="ARBA00022764"/>
    </source>
</evidence>
<dbReference type="OrthoDB" id="9773456at2"/>
<feature type="binding site" description="covalent" evidence="8">
    <location>
        <position position="39"/>
    </location>
    <ligand>
        <name>heme c</name>
        <dbReference type="ChEBI" id="CHEBI:61717"/>
        <label>1</label>
    </ligand>
</feature>
<dbReference type="Proteomes" id="UP000019442">
    <property type="component" value="Chromosome"/>
</dbReference>
<evidence type="ECO:0000256" key="4">
    <source>
        <dbReference type="ARBA" id="ARBA00022723"/>
    </source>
</evidence>
<gene>
    <name evidence="12" type="ORF">M911_00545</name>
</gene>
<dbReference type="GO" id="GO:0009055">
    <property type="term" value="F:electron transfer activity"/>
    <property type="evidence" value="ECO:0007669"/>
    <property type="project" value="InterPro"/>
</dbReference>
<dbReference type="GO" id="GO:0005506">
    <property type="term" value="F:iron ion binding"/>
    <property type="evidence" value="ECO:0007669"/>
    <property type="project" value="InterPro"/>
</dbReference>
<keyword evidence="3 8" id="KW-0349">Heme</keyword>
<dbReference type="GO" id="GO:0020037">
    <property type="term" value="F:heme binding"/>
    <property type="evidence" value="ECO:0007669"/>
    <property type="project" value="InterPro"/>
</dbReference>
<evidence type="ECO:0000256" key="3">
    <source>
        <dbReference type="ARBA" id="ARBA00022617"/>
    </source>
</evidence>
<dbReference type="EMBL" id="CP007268">
    <property type="protein sequence ID" value="AHK77936.1"/>
    <property type="molecule type" value="Genomic_DNA"/>
</dbReference>
<feature type="binding site" description="axial binding residue" evidence="9">
    <location>
        <position position="82"/>
    </location>
    <ligand>
        <name>heme c</name>
        <dbReference type="ChEBI" id="CHEBI:61717"/>
        <label>1</label>
    </ligand>
    <ligandPart>
        <name>Fe</name>
        <dbReference type="ChEBI" id="CHEBI:18248"/>
    </ligandPart>
</feature>
<dbReference type="PATRIC" id="fig|1354791.3.peg.1400"/>
<reference evidence="13" key="2">
    <citation type="submission" date="2014-02" db="EMBL/GenBank/DDBJ databases">
        <title>Draft Genome Sequence of extremely halophilic bacteria Halorhodospira halochloris.</title>
        <authorList>
            <person name="Singh K.S."/>
        </authorList>
    </citation>
    <scope>NUCLEOTIDE SEQUENCE [LARGE SCALE GENOMIC DNA]</scope>
    <source>
        <strain evidence="13">A</strain>
    </source>
</reference>
<feature type="binding site" description="covalent" evidence="8">
    <location>
        <position position="137"/>
    </location>
    <ligand>
        <name>heme c</name>
        <dbReference type="ChEBI" id="CHEBI:61717"/>
        <label>2</label>
    </ligand>
</feature>
<dbReference type="SUPFAM" id="SSF46626">
    <property type="entry name" value="Cytochrome c"/>
    <property type="match status" value="2"/>
</dbReference>
<keyword evidence="10" id="KW-0732">Signal</keyword>
<dbReference type="PROSITE" id="PS51007">
    <property type="entry name" value="CYTC"/>
    <property type="match status" value="2"/>
</dbReference>
<keyword evidence="6" id="KW-0249">Electron transport</keyword>
<dbReference type="InterPro" id="IPR024167">
    <property type="entry name" value="Cytochrome_c4-like"/>
</dbReference>